<organism evidence="1">
    <name type="scientific">Salmonella phage vB_STmST313_KE31</name>
    <dbReference type="NCBI Taxonomy" id="3161181"/>
    <lineage>
        <taxon>Viruses</taxon>
        <taxon>Duplodnaviria</taxon>
        <taxon>Heunggongvirae</taxon>
        <taxon>Uroviricota</taxon>
        <taxon>Caudoviricetes</taxon>
        <taxon>Pantevenvirales</taxon>
        <taxon>Ackermannviridae</taxon>
        <taxon>Cvivirinae</taxon>
        <taxon>Kuttervirus</taxon>
    </lineage>
</organism>
<accession>A0AAU8GIF6</accession>
<name>A0AAU8GIF6_9CAUD</name>
<protein>
    <submittedName>
        <fullName evidence="1">Uncharacterized protein</fullName>
    </submittedName>
</protein>
<gene>
    <name evidence="1" type="ORF">DSCPLJFW_CDS0096</name>
</gene>
<dbReference type="EMBL" id="PP856729">
    <property type="protein sequence ID" value="XCH41746.1"/>
    <property type="molecule type" value="Genomic_DNA"/>
</dbReference>
<evidence type="ECO:0000313" key="1">
    <source>
        <dbReference type="EMBL" id="XCH41746.1"/>
    </source>
</evidence>
<proteinExistence type="predicted"/>
<reference evidence="1" key="1">
    <citation type="submission" date="2024-05" db="EMBL/GenBank/DDBJ databases">
        <authorList>
            <person name="Mugo M.M."/>
            <person name="Musyoki A.M."/>
            <person name="Makumi A.M."/>
            <person name="Mutai I."/>
            <person name="Drechsel O."/>
            <person name="Kering K.K."/>
            <person name="Muturi P."/>
            <person name="Mbae C.K."/>
            <person name="Kariuki S.M."/>
        </authorList>
    </citation>
    <scope>NUCLEOTIDE SEQUENCE</scope>
</reference>
<sequence>MKIQVNGLVNVRKGISRFLNRLHWRILLPRNPKYLSLRTPMLQRITNGYATQHMPCKKPQCS</sequence>